<dbReference type="RefSeq" id="WP_120355398.1">
    <property type="nucleotide sequence ID" value="NZ_RAQO01000007.1"/>
</dbReference>
<keyword evidence="2" id="KW-0472">Membrane</keyword>
<comment type="caution">
    <text evidence="4">The sequence shown here is derived from an EMBL/GenBank/DDBJ whole genome shotgun (WGS) entry which is preliminary data.</text>
</comment>
<feature type="region of interest" description="Disordered" evidence="1">
    <location>
        <begin position="403"/>
        <end position="435"/>
    </location>
</feature>
<evidence type="ECO:0000313" key="5">
    <source>
        <dbReference type="Proteomes" id="UP000286482"/>
    </source>
</evidence>
<dbReference type="Proteomes" id="UP000286482">
    <property type="component" value="Unassembled WGS sequence"/>
</dbReference>
<keyword evidence="2" id="KW-0812">Transmembrane</keyword>
<keyword evidence="5" id="KW-1185">Reference proteome</keyword>
<evidence type="ECO:0000256" key="1">
    <source>
        <dbReference type="SAM" id="MobiDB-lite"/>
    </source>
</evidence>
<sequence>MNLKQSLRCLFNIVFLSLTLLWPALAADNFNIIRNTDIRLLDNRFRIDPGVKEATFLLYRRDNAPAAVIVRPDGSKIHAWDVPSGVAWVETANMDIVTLSNPEPGPWQAIAKNDGTNRIRILSDVELAVAPFPRFLFQNERLKIEAVLSDSGSPVVLETMLPSAFMRLSLFSALEITDDNQGVEEIVIGEYLDDGKNYDAYAQDGIFTAHAVMDVLPGRFDFVVSTQNEVFSRAYRQAVFVYPSPVTITLEPPAAFGEKAKFSFVINDDELNPEGLYFAGKVFNNVGWEETFEIYPDEQRTSFDIPSLDKDGRYRVSVSLFGQTMSGREIVIDLKEHAFKILPPPPPPPEPKPQVAVVEPEPEPSVWPWIVGGLLIVLLLAGAIFGFIWWRKRKAYREALRQAQEQEQDDQNAKVLSENAPNMENMQPLKIPGSE</sequence>
<keyword evidence="2" id="KW-1133">Transmembrane helix</keyword>
<feature type="chain" id="PRO_5019024113" description="TIGR03503 family protein" evidence="3">
    <location>
        <begin position="27"/>
        <end position="435"/>
    </location>
</feature>
<protein>
    <recommendedName>
        <fullName evidence="6">TIGR03503 family protein</fullName>
    </recommendedName>
</protein>
<proteinExistence type="predicted"/>
<evidence type="ECO:0000256" key="2">
    <source>
        <dbReference type="SAM" id="Phobius"/>
    </source>
</evidence>
<organism evidence="4 5">
    <name type="scientific">Alginatibacterium sediminis</name>
    <dbReference type="NCBI Taxonomy" id="2164068"/>
    <lineage>
        <taxon>Bacteria</taxon>
        <taxon>Pseudomonadati</taxon>
        <taxon>Pseudomonadota</taxon>
        <taxon>Gammaproteobacteria</taxon>
        <taxon>Alteromonadales</taxon>
        <taxon>Alteromonadaceae</taxon>
        <taxon>Alginatibacterium</taxon>
    </lineage>
</organism>
<evidence type="ECO:0008006" key="6">
    <source>
        <dbReference type="Google" id="ProtNLM"/>
    </source>
</evidence>
<name>A0A420E9I8_9ALTE</name>
<accession>A0A420E9I8</accession>
<dbReference type="AlphaFoldDB" id="A0A420E9I8"/>
<dbReference type="EMBL" id="RAQO01000007">
    <property type="protein sequence ID" value="RKF17374.1"/>
    <property type="molecule type" value="Genomic_DNA"/>
</dbReference>
<evidence type="ECO:0000256" key="3">
    <source>
        <dbReference type="SAM" id="SignalP"/>
    </source>
</evidence>
<evidence type="ECO:0000313" key="4">
    <source>
        <dbReference type="EMBL" id="RKF17374.1"/>
    </source>
</evidence>
<reference evidence="4 5" key="1">
    <citation type="submission" date="2018-09" db="EMBL/GenBank/DDBJ databases">
        <authorList>
            <person name="Wang Z."/>
        </authorList>
    </citation>
    <scope>NUCLEOTIDE SEQUENCE [LARGE SCALE GENOMIC DNA]</scope>
    <source>
        <strain evidence="4 5">ALS 81</strain>
    </source>
</reference>
<feature type="signal peptide" evidence="3">
    <location>
        <begin position="1"/>
        <end position="26"/>
    </location>
</feature>
<keyword evidence="3" id="KW-0732">Signal</keyword>
<feature type="transmembrane region" description="Helical" evidence="2">
    <location>
        <begin position="366"/>
        <end position="390"/>
    </location>
</feature>
<gene>
    <name evidence="4" type="ORF">DBZ36_13005</name>
</gene>
<dbReference type="OrthoDB" id="798937at2"/>